<dbReference type="Proteomes" id="UP000187209">
    <property type="component" value="Unassembled WGS sequence"/>
</dbReference>
<comment type="caution">
    <text evidence="2">The sequence shown here is derived from an EMBL/GenBank/DDBJ whole genome shotgun (WGS) entry which is preliminary data.</text>
</comment>
<evidence type="ECO:0000259" key="1">
    <source>
        <dbReference type="PROSITE" id="PS50003"/>
    </source>
</evidence>
<dbReference type="EMBL" id="MPUH01001144">
    <property type="protein sequence ID" value="OMJ69912.1"/>
    <property type="molecule type" value="Genomic_DNA"/>
</dbReference>
<name>A0A1R2AZI3_9CILI</name>
<dbReference type="AlphaFoldDB" id="A0A1R2AZI3"/>
<keyword evidence="3" id="KW-1185">Reference proteome</keyword>
<evidence type="ECO:0000313" key="3">
    <source>
        <dbReference type="Proteomes" id="UP000187209"/>
    </source>
</evidence>
<evidence type="ECO:0000313" key="2">
    <source>
        <dbReference type="EMBL" id="OMJ69912.1"/>
    </source>
</evidence>
<dbReference type="SUPFAM" id="SSF50729">
    <property type="entry name" value="PH domain-like"/>
    <property type="match status" value="1"/>
</dbReference>
<dbReference type="Pfam" id="PF00169">
    <property type="entry name" value="PH"/>
    <property type="match status" value="1"/>
</dbReference>
<dbReference type="InterPro" id="IPR001849">
    <property type="entry name" value="PH_domain"/>
</dbReference>
<gene>
    <name evidence="2" type="ORF">SteCoe_32239</name>
</gene>
<dbReference type="InterPro" id="IPR011993">
    <property type="entry name" value="PH-like_dom_sf"/>
</dbReference>
<protein>
    <recommendedName>
        <fullName evidence="1">PH domain-containing protein</fullName>
    </recommendedName>
</protein>
<dbReference type="SMART" id="SM00233">
    <property type="entry name" value="PH"/>
    <property type="match status" value="1"/>
</dbReference>
<dbReference type="OrthoDB" id="289113at2759"/>
<proteinExistence type="predicted"/>
<dbReference type="PANTHER" id="PTHR47112:SF1">
    <property type="entry name" value="PX DOMAIN-CONTAINING PROTEIN"/>
    <property type="match status" value="1"/>
</dbReference>
<dbReference type="Gene3D" id="2.30.29.30">
    <property type="entry name" value="Pleckstrin-homology domain (PH domain)/Phosphotyrosine-binding domain (PTB)"/>
    <property type="match status" value="1"/>
</dbReference>
<dbReference type="InterPro" id="IPR038765">
    <property type="entry name" value="Papain-like_cys_pep_sf"/>
</dbReference>
<dbReference type="PROSITE" id="PS50003">
    <property type="entry name" value="PH_DOMAIN"/>
    <property type="match status" value="1"/>
</dbReference>
<reference evidence="2 3" key="1">
    <citation type="submission" date="2016-11" db="EMBL/GenBank/DDBJ databases">
        <title>The macronuclear genome of Stentor coeruleus: a giant cell with tiny introns.</title>
        <authorList>
            <person name="Slabodnick M."/>
            <person name="Ruby J.G."/>
            <person name="Reiff S.B."/>
            <person name="Swart E.C."/>
            <person name="Gosai S."/>
            <person name="Prabakaran S."/>
            <person name="Witkowska E."/>
            <person name="Larue G.E."/>
            <person name="Fisher S."/>
            <person name="Freeman R.M."/>
            <person name="Gunawardena J."/>
            <person name="Chu W."/>
            <person name="Stover N.A."/>
            <person name="Gregory B.D."/>
            <person name="Nowacki M."/>
            <person name="Derisi J."/>
            <person name="Roy S.W."/>
            <person name="Marshall W.F."/>
            <person name="Sood P."/>
        </authorList>
    </citation>
    <scope>NUCLEOTIDE SEQUENCE [LARGE SCALE GENOMIC DNA]</scope>
    <source>
        <strain evidence="2">WM001</strain>
    </source>
</reference>
<organism evidence="2 3">
    <name type="scientific">Stentor coeruleus</name>
    <dbReference type="NCBI Taxonomy" id="5963"/>
    <lineage>
        <taxon>Eukaryota</taxon>
        <taxon>Sar</taxon>
        <taxon>Alveolata</taxon>
        <taxon>Ciliophora</taxon>
        <taxon>Postciliodesmatophora</taxon>
        <taxon>Heterotrichea</taxon>
        <taxon>Heterotrichida</taxon>
        <taxon>Stentoridae</taxon>
        <taxon>Stentor</taxon>
    </lineage>
</organism>
<accession>A0A1R2AZI3</accession>
<dbReference type="Gene3D" id="3.90.1720.10">
    <property type="entry name" value="endopeptidase domain like (from Nostoc punctiforme)"/>
    <property type="match status" value="1"/>
</dbReference>
<dbReference type="CDD" id="cd00821">
    <property type="entry name" value="PH"/>
    <property type="match status" value="1"/>
</dbReference>
<feature type="domain" description="PH" evidence="1">
    <location>
        <begin position="30"/>
        <end position="128"/>
    </location>
</feature>
<dbReference type="SUPFAM" id="SSF54001">
    <property type="entry name" value="Cysteine proteinases"/>
    <property type="match status" value="1"/>
</dbReference>
<sequence length="331" mass="38134">MFHDDFGIEESDEELPPVITRNSRNSIISAAEKCGWLQKRSKKYHNSWRYRYFALIDNKLYYYKTPSEKIPLGVYNFDQLCFDIQAFPKVNPKIITLIPINSPHRLYLKSSNLSDLQNWASALCSSILQSKGKEHELSSNRTKSKFWKHEIIFSKDMPSIAETGDLLIFKAQTPNSLKSTYTYVSFLIKYPNQGLGVLHANTTEGVEIIMWEKFIETCKFVRTSNIILRKLRVERTDEMLLKLEEFVKKVDKKKYRLSPVELLQRNNDHNISNDLQVYSAELVASALKYLGLMSSEVPVNSLSPKDFSMESNLSLMGARLSGNSSVEFDVD</sequence>
<dbReference type="PANTHER" id="PTHR47112">
    <property type="entry name" value="PX DOMAIN-CONTAINING PROTEIN"/>
    <property type="match status" value="1"/>
</dbReference>